<evidence type="ECO:0000259" key="5">
    <source>
        <dbReference type="Pfam" id="PF04055"/>
    </source>
</evidence>
<keyword evidence="3" id="KW-0408">Iron</keyword>
<evidence type="ECO:0000256" key="4">
    <source>
        <dbReference type="ARBA" id="ARBA00023014"/>
    </source>
</evidence>
<dbReference type="SFLD" id="SFLDG01384">
    <property type="entry name" value="thioether_bond_formation_requi"/>
    <property type="match status" value="1"/>
</dbReference>
<dbReference type="GO" id="GO:0051536">
    <property type="term" value="F:iron-sulfur cluster binding"/>
    <property type="evidence" value="ECO:0007669"/>
    <property type="project" value="UniProtKB-KW"/>
</dbReference>
<name>A0A8S5NL43_9CAUD</name>
<dbReference type="Gene3D" id="3.20.20.70">
    <property type="entry name" value="Aldolase class I"/>
    <property type="match status" value="1"/>
</dbReference>
<organism evidence="6">
    <name type="scientific">Podoviridae sp. ctmPp58</name>
    <dbReference type="NCBI Taxonomy" id="2826575"/>
    <lineage>
        <taxon>Viruses</taxon>
        <taxon>Duplodnaviria</taxon>
        <taxon>Heunggongvirae</taxon>
        <taxon>Uroviricota</taxon>
        <taxon>Caudoviricetes</taxon>
    </lineage>
</organism>
<reference evidence="6" key="1">
    <citation type="journal article" date="2021" name="Proc. Natl. Acad. Sci. U.S.A.">
        <title>A Catalog of Tens of Thousands of Viruses from Human Metagenomes Reveals Hidden Associations with Chronic Diseases.</title>
        <authorList>
            <person name="Tisza M.J."/>
            <person name="Buck C.B."/>
        </authorList>
    </citation>
    <scope>NUCLEOTIDE SEQUENCE</scope>
    <source>
        <strain evidence="6">CtmPp58</strain>
    </source>
</reference>
<proteinExistence type="predicted"/>
<dbReference type="NCBIfam" id="TIGR04115">
    <property type="entry name" value="rSAM_Cxxx_rpt"/>
    <property type="match status" value="1"/>
</dbReference>
<keyword evidence="1" id="KW-0949">S-adenosyl-L-methionine</keyword>
<dbReference type="EMBL" id="BK015190">
    <property type="protein sequence ID" value="DAD95084.1"/>
    <property type="molecule type" value="Genomic_DNA"/>
</dbReference>
<dbReference type="CDD" id="cd01335">
    <property type="entry name" value="Radical_SAM"/>
    <property type="match status" value="1"/>
</dbReference>
<keyword evidence="2" id="KW-0479">Metal-binding</keyword>
<feature type="domain" description="Radical SAM core" evidence="5">
    <location>
        <begin position="37"/>
        <end position="217"/>
    </location>
</feature>
<accession>A0A8S5NL43</accession>
<dbReference type="InterPro" id="IPR026412">
    <property type="entry name" value="rSAM_Cxxx_rpt"/>
</dbReference>
<dbReference type="SFLD" id="SFLDG01386">
    <property type="entry name" value="main_SPASM_domain-containing"/>
    <property type="match status" value="1"/>
</dbReference>
<dbReference type="GO" id="GO:0046872">
    <property type="term" value="F:metal ion binding"/>
    <property type="evidence" value="ECO:0007669"/>
    <property type="project" value="UniProtKB-KW"/>
</dbReference>
<dbReference type="GO" id="GO:0016491">
    <property type="term" value="F:oxidoreductase activity"/>
    <property type="evidence" value="ECO:0007669"/>
    <property type="project" value="InterPro"/>
</dbReference>
<dbReference type="SFLD" id="SFLDS00029">
    <property type="entry name" value="Radical_SAM"/>
    <property type="match status" value="1"/>
</dbReference>
<evidence type="ECO:0000256" key="2">
    <source>
        <dbReference type="ARBA" id="ARBA00022723"/>
    </source>
</evidence>
<protein>
    <submittedName>
        <fullName evidence="6">Radical SAM peptide maturase, CXXX-repeat target family</fullName>
    </submittedName>
</protein>
<dbReference type="PANTHER" id="PTHR43273">
    <property type="entry name" value="ANAEROBIC SULFATASE-MATURATING ENZYME HOMOLOG ASLB-RELATED"/>
    <property type="match status" value="1"/>
</dbReference>
<dbReference type="InterPro" id="IPR007197">
    <property type="entry name" value="rSAM"/>
</dbReference>
<dbReference type="SFLD" id="SFLDG01067">
    <property type="entry name" value="SPASM/twitch_domain_containing"/>
    <property type="match status" value="1"/>
</dbReference>
<evidence type="ECO:0000256" key="3">
    <source>
        <dbReference type="ARBA" id="ARBA00023004"/>
    </source>
</evidence>
<keyword evidence="4" id="KW-0411">Iron-sulfur</keyword>
<dbReference type="InterPro" id="IPR023867">
    <property type="entry name" value="Sulphatase_maturase_rSAM"/>
</dbReference>
<dbReference type="Pfam" id="PF04055">
    <property type="entry name" value="Radical_SAM"/>
    <property type="match status" value="1"/>
</dbReference>
<dbReference type="InterPro" id="IPR058240">
    <property type="entry name" value="rSAM_sf"/>
</dbReference>
<dbReference type="PANTHER" id="PTHR43273:SF8">
    <property type="entry name" value="RADICAL SAM DOMAIN PROTEIN"/>
    <property type="match status" value="1"/>
</dbReference>
<evidence type="ECO:0000313" key="6">
    <source>
        <dbReference type="EMBL" id="DAD95084.1"/>
    </source>
</evidence>
<sequence length="438" mass="50577">MKRSEISYADYLYTLYPEESAKMLPEEFLCRDITFQVTDDCPMACTYCYQGHKGHRVMSKETARKGVDLLFKMWEEDKGTFINCKTKAIVLDMIGGEPLMAIDVIDDICTYFVRRCLELQHPWIYTWRVNITSNGALYFEPKVQEFLHKFRNNMSFAVTLDGPKEIHDACRVYHDGRGNFDDAYAAMKHFNAHFYEELGTKVTIAPENIRNLNRIVDFFMAEGMKTIHANCVHEAKWTPEHAKVLYDEMKQMADKLLKNNDGTTVSLFSEDNFHPLPPEENGNWCGGTGAMLAFDPDGIAYPCLRYMPSSLGNDVPPIIVGTVDGVFEQPEHKAIKEYLDSITRRSQSTDECWECPVASGCAWCSAWNYQETGSVNCRSTNICVMHKARALANVYYWNKWYKQNNINKKFKMHLPREEAEKIISPQEYDMLLRLSEED</sequence>
<dbReference type="InterPro" id="IPR013785">
    <property type="entry name" value="Aldolase_TIM"/>
</dbReference>
<dbReference type="SUPFAM" id="SSF102114">
    <property type="entry name" value="Radical SAM enzymes"/>
    <property type="match status" value="1"/>
</dbReference>
<evidence type="ECO:0000256" key="1">
    <source>
        <dbReference type="ARBA" id="ARBA00022691"/>
    </source>
</evidence>